<keyword evidence="7" id="KW-1185">Reference proteome</keyword>
<evidence type="ECO:0000313" key="6">
    <source>
        <dbReference type="EMBL" id="RVQ67153.1"/>
    </source>
</evidence>
<evidence type="ECO:0000313" key="7">
    <source>
        <dbReference type="Proteomes" id="UP000283003"/>
    </source>
</evidence>
<evidence type="ECO:0000256" key="1">
    <source>
        <dbReference type="ARBA" id="ARBA00023015"/>
    </source>
</evidence>
<dbReference type="GO" id="GO:0000976">
    <property type="term" value="F:transcription cis-regulatory region binding"/>
    <property type="evidence" value="ECO:0007669"/>
    <property type="project" value="TreeGrafter"/>
</dbReference>
<accession>A0A437GXL9</accession>
<dbReference type="Pfam" id="PF00440">
    <property type="entry name" value="TetR_N"/>
    <property type="match status" value="1"/>
</dbReference>
<dbReference type="Proteomes" id="UP000283003">
    <property type="component" value="Unassembled WGS sequence"/>
</dbReference>
<feature type="domain" description="HTH tetR-type" evidence="5">
    <location>
        <begin position="11"/>
        <end position="71"/>
    </location>
</feature>
<keyword evidence="3" id="KW-0804">Transcription</keyword>
<gene>
    <name evidence="6" type="ORF">EKN06_09600</name>
</gene>
<feature type="DNA-binding region" description="H-T-H motif" evidence="4">
    <location>
        <begin position="34"/>
        <end position="53"/>
    </location>
</feature>
<keyword evidence="2 4" id="KW-0238">DNA-binding</keyword>
<dbReference type="EMBL" id="RXOL01000003">
    <property type="protein sequence ID" value="RVQ67153.1"/>
    <property type="molecule type" value="Genomic_DNA"/>
</dbReference>
<dbReference type="Gene3D" id="1.10.357.10">
    <property type="entry name" value="Tetracycline Repressor, domain 2"/>
    <property type="match status" value="1"/>
</dbReference>
<dbReference type="PROSITE" id="PS50977">
    <property type="entry name" value="HTH_TETR_2"/>
    <property type="match status" value="1"/>
</dbReference>
<evidence type="ECO:0000259" key="5">
    <source>
        <dbReference type="PROSITE" id="PS50977"/>
    </source>
</evidence>
<dbReference type="PRINTS" id="PR00455">
    <property type="entry name" value="HTHTETR"/>
</dbReference>
<dbReference type="InterPro" id="IPR001647">
    <property type="entry name" value="HTH_TetR"/>
</dbReference>
<protein>
    <submittedName>
        <fullName evidence="6">TetR/AcrR family transcriptional regulator</fullName>
    </submittedName>
</protein>
<dbReference type="PANTHER" id="PTHR30055">
    <property type="entry name" value="HTH-TYPE TRANSCRIPTIONAL REGULATOR RUTR"/>
    <property type="match status" value="1"/>
</dbReference>
<evidence type="ECO:0000256" key="3">
    <source>
        <dbReference type="ARBA" id="ARBA00023163"/>
    </source>
</evidence>
<evidence type="ECO:0000256" key="4">
    <source>
        <dbReference type="PROSITE-ProRule" id="PRU00335"/>
    </source>
</evidence>
<sequence>MVVRQECDRLDRRREAILSAARVLFVSKGFEQTTLGDVVERAGGSLATVYKLFDNKEGLLEAVVFDRIVSGEEMIRRIVDEERDPAMALTRIAKELQRTLLDPDEIALVRVVIAHSIRNEMFAERFFSSTARCSRLALQEAFERWAGQGVKLAGEPRDLADLFIGMIVSDMQTQAISHGFDGTPTCDTIAFRLQFFLRGAGLAN</sequence>
<dbReference type="Pfam" id="PF14246">
    <property type="entry name" value="TetR_C_7"/>
    <property type="match status" value="1"/>
</dbReference>
<dbReference type="RefSeq" id="WP_127612663.1">
    <property type="nucleotide sequence ID" value="NZ_RXOL01000003.1"/>
</dbReference>
<dbReference type="SUPFAM" id="SSF46689">
    <property type="entry name" value="Homeodomain-like"/>
    <property type="match status" value="1"/>
</dbReference>
<name>A0A437GXL9_9SPHN</name>
<dbReference type="AlphaFoldDB" id="A0A437GXL9"/>
<keyword evidence="1" id="KW-0805">Transcription regulation</keyword>
<proteinExistence type="predicted"/>
<dbReference type="OrthoDB" id="9816431at2"/>
<evidence type="ECO:0000256" key="2">
    <source>
        <dbReference type="ARBA" id="ARBA00023125"/>
    </source>
</evidence>
<reference evidence="6 7" key="1">
    <citation type="submission" date="2018-12" db="EMBL/GenBank/DDBJ databases">
        <title>Croceicoccus ponticola sp. nov., a lipolytic bacterium isolated from seawater.</title>
        <authorList>
            <person name="Yoon J.-H."/>
        </authorList>
    </citation>
    <scope>NUCLEOTIDE SEQUENCE [LARGE SCALE GENOMIC DNA]</scope>
    <source>
        <strain evidence="6 7">GM-16</strain>
    </source>
</reference>
<dbReference type="InterPro" id="IPR039536">
    <property type="entry name" value="TetR_C_Proteobacteria"/>
</dbReference>
<organism evidence="6 7">
    <name type="scientific">Croceicoccus ponticola</name>
    <dbReference type="NCBI Taxonomy" id="2217664"/>
    <lineage>
        <taxon>Bacteria</taxon>
        <taxon>Pseudomonadati</taxon>
        <taxon>Pseudomonadota</taxon>
        <taxon>Alphaproteobacteria</taxon>
        <taxon>Sphingomonadales</taxon>
        <taxon>Erythrobacteraceae</taxon>
        <taxon>Croceicoccus</taxon>
    </lineage>
</organism>
<dbReference type="InterPro" id="IPR009057">
    <property type="entry name" value="Homeodomain-like_sf"/>
</dbReference>
<dbReference type="PANTHER" id="PTHR30055:SF234">
    <property type="entry name" value="HTH-TYPE TRANSCRIPTIONAL REGULATOR BETI"/>
    <property type="match status" value="1"/>
</dbReference>
<comment type="caution">
    <text evidence="6">The sequence shown here is derived from an EMBL/GenBank/DDBJ whole genome shotgun (WGS) entry which is preliminary data.</text>
</comment>
<dbReference type="InterPro" id="IPR050109">
    <property type="entry name" value="HTH-type_TetR-like_transc_reg"/>
</dbReference>
<dbReference type="GO" id="GO:0003700">
    <property type="term" value="F:DNA-binding transcription factor activity"/>
    <property type="evidence" value="ECO:0007669"/>
    <property type="project" value="TreeGrafter"/>
</dbReference>